<dbReference type="RefSeq" id="XP_033689286.1">
    <property type="nucleotide sequence ID" value="XM_033834538.1"/>
</dbReference>
<sequence length="283" mass="31560">MAPQEVLVLNLPIRMPSSTPPSTPESPEIAALKQQVADLQNQLTERGNQLQQKEEEISKLTADFKDAKHHIGCLQIELAHSQKCVPPRLDMDPPQQDHFRGGVETLTPAADAQKCEEKGDRIKALAKFEASVHHAITHHLEDIGYFCEYIAQDIGAVVENVINCMAPSLKEKHAEPSTNLDKTKQDQAQDAEAILDAVVENIGVYPKLLPQEFAAENLDLVVNKIVERLTSVQEEKHEETISAILDALPKKQHLCDVLKDKIRFRKKYEPIGVGMGVDYIESN</sequence>
<gene>
    <name evidence="2" type="ORF">BU26DRAFT_582742</name>
</gene>
<dbReference type="Proteomes" id="UP000800094">
    <property type="component" value="Unassembled WGS sequence"/>
</dbReference>
<protein>
    <submittedName>
        <fullName evidence="2">Uncharacterized protein</fullName>
    </submittedName>
</protein>
<keyword evidence="3" id="KW-1185">Reference proteome</keyword>
<name>A0A6A6IWH1_9PLEO</name>
<evidence type="ECO:0000313" key="2">
    <source>
        <dbReference type="EMBL" id="KAF2254282.1"/>
    </source>
</evidence>
<proteinExistence type="predicted"/>
<keyword evidence="1" id="KW-0175">Coiled coil</keyword>
<evidence type="ECO:0000313" key="3">
    <source>
        <dbReference type="Proteomes" id="UP000800094"/>
    </source>
</evidence>
<dbReference type="GeneID" id="54587868"/>
<organism evidence="2 3">
    <name type="scientific">Trematosphaeria pertusa</name>
    <dbReference type="NCBI Taxonomy" id="390896"/>
    <lineage>
        <taxon>Eukaryota</taxon>
        <taxon>Fungi</taxon>
        <taxon>Dikarya</taxon>
        <taxon>Ascomycota</taxon>
        <taxon>Pezizomycotina</taxon>
        <taxon>Dothideomycetes</taxon>
        <taxon>Pleosporomycetidae</taxon>
        <taxon>Pleosporales</taxon>
        <taxon>Massarineae</taxon>
        <taxon>Trematosphaeriaceae</taxon>
        <taxon>Trematosphaeria</taxon>
    </lineage>
</organism>
<reference evidence="2" key="1">
    <citation type="journal article" date="2020" name="Stud. Mycol.">
        <title>101 Dothideomycetes genomes: a test case for predicting lifestyles and emergence of pathogens.</title>
        <authorList>
            <person name="Haridas S."/>
            <person name="Albert R."/>
            <person name="Binder M."/>
            <person name="Bloem J."/>
            <person name="Labutti K."/>
            <person name="Salamov A."/>
            <person name="Andreopoulos B."/>
            <person name="Baker S."/>
            <person name="Barry K."/>
            <person name="Bills G."/>
            <person name="Bluhm B."/>
            <person name="Cannon C."/>
            <person name="Castanera R."/>
            <person name="Culley D."/>
            <person name="Daum C."/>
            <person name="Ezra D."/>
            <person name="Gonzalez J."/>
            <person name="Henrissat B."/>
            <person name="Kuo A."/>
            <person name="Liang C."/>
            <person name="Lipzen A."/>
            <person name="Lutzoni F."/>
            <person name="Magnuson J."/>
            <person name="Mondo S."/>
            <person name="Nolan M."/>
            <person name="Ohm R."/>
            <person name="Pangilinan J."/>
            <person name="Park H.-J."/>
            <person name="Ramirez L."/>
            <person name="Alfaro M."/>
            <person name="Sun H."/>
            <person name="Tritt A."/>
            <person name="Yoshinaga Y."/>
            <person name="Zwiers L.-H."/>
            <person name="Turgeon B."/>
            <person name="Goodwin S."/>
            <person name="Spatafora J."/>
            <person name="Crous P."/>
            <person name="Grigoriev I."/>
        </authorList>
    </citation>
    <scope>NUCLEOTIDE SEQUENCE</scope>
    <source>
        <strain evidence="2">CBS 122368</strain>
    </source>
</reference>
<dbReference type="AlphaFoldDB" id="A0A6A6IWH1"/>
<feature type="coiled-coil region" evidence="1">
    <location>
        <begin position="29"/>
        <end position="70"/>
    </location>
</feature>
<accession>A0A6A6IWH1</accession>
<evidence type="ECO:0000256" key="1">
    <source>
        <dbReference type="SAM" id="Coils"/>
    </source>
</evidence>
<dbReference type="EMBL" id="ML987190">
    <property type="protein sequence ID" value="KAF2254282.1"/>
    <property type="molecule type" value="Genomic_DNA"/>
</dbReference>